<reference evidence="3" key="1">
    <citation type="submission" date="2016-11" db="EMBL/GenBank/DDBJ databases">
        <authorList>
            <person name="Varghese N."/>
            <person name="Submissions S."/>
        </authorList>
    </citation>
    <scope>NUCLEOTIDE SEQUENCE [LARGE SCALE GENOMIC DNA]</scope>
    <source>
        <strain evidence="3">DSM 2635</strain>
    </source>
</reference>
<accession>A0A1M5R7J5</accession>
<dbReference type="AlphaFoldDB" id="A0A1M5R7J5"/>
<keyword evidence="1" id="KW-0472">Membrane</keyword>
<name>A0A1M5R7J5_9FIRM</name>
<dbReference type="STRING" id="1121321.SAMN04488530_12724"/>
<keyword evidence="1" id="KW-1133">Transmembrane helix</keyword>
<feature type="transmembrane region" description="Helical" evidence="1">
    <location>
        <begin position="195"/>
        <end position="215"/>
    </location>
</feature>
<evidence type="ECO:0000256" key="1">
    <source>
        <dbReference type="SAM" id="Phobius"/>
    </source>
</evidence>
<keyword evidence="1" id="KW-0812">Transmembrane</keyword>
<dbReference type="InterPro" id="IPR047928">
    <property type="entry name" value="Perm_prefix_1"/>
</dbReference>
<feature type="transmembrane region" description="Helical" evidence="1">
    <location>
        <begin position="81"/>
        <end position="101"/>
    </location>
</feature>
<evidence type="ECO:0000313" key="2">
    <source>
        <dbReference type="EMBL" id="SHH21843.1"/>
    </source>
</evidence>
<dbReference type="OrthoDB" id="9802195at2"/>
<feature type="transmembrane region" description="Helical" evidence="1">
    <location>
        <begin position="161"/>
        <end position="183"/>
    </location>
</feature>
<evidence type="ECO:0000313" key="3">
    <source>
        <dbReference type="Proteomes" id="UP000243255"/>
    </source>
</evidence>
<gene>
    <name evidence="2" type="ORF">SAMN04488530_12724</name>
</gene>
<dbReference type="EMBL" id="FQWX01000027">
    <property type="protein sequence ID" value="SHH21843.1"/>
    <property type="molecule type" value="Genomic_DNA"/>
</dbReference>
<sequence length="299" mass="34341">MNAENKNIQRFLQSACRFISTEERSIEIQDELRDHIYSYIEEYKNDGISEESAVNMALKNMGDPNTLSKSYRDKTYKYKRLFHVFFVILLLSVNAFSMILYDRIAGINLSITVFAALFINVFFALDAVSLIKALKKDKELSKVEPIFYIKSYKTSTWDEKAVKFSQIFLAGIVILILINYITSLKSGLSNGELDFLSTIDYITILLYFIIAISMYSPKGKNAIVYNDGILTYQSFTPWENIQGYRLDKELIKSKSYYSLVLSLKKEPKFAYKNSNIKISSSQLGLIEALFKNKNIKSVG</sequence>
<dbReference type="Proteomes" id="UP000243255">
    <property type="component" value="Unassembled WGS sequence"/>
</dbReference>
<organism evidence="2 3">
    <name type="scientific">Asaccharospora irregularis DSM 2635</name>
    <dbReference type="NCBI Taxonomy" id="1121321"/>
    <lineage>
        <taxon>Bacteria</taxon>
        <taxon>Bacillati</taxon>
        <taxon>Bacillota</taxon>
        <taxon>Clostridia</taxon>
        <taxon>Peptostreptococcales</taxon>
        <taxon>Peptostreptococcaceae</taxon>
        <taxon>Asaccharospora</taxon>
    </lineage>
</organism>
<dbReference type="NCBIfam" id="NF038403">
    <property type="entry name" value="perm_prefix_1"/>
    <property type="match status" value="1"/>
</dbReference>
<dbReference type="RefSeq" id="WP_073126871.1">
    <property type="nucleotide sequence ID" value="NZ_BAABCH010000089.1"/>
</dbReference>
<evidence type="ECO:0008006" key="4">
    <source>
        <dbReference type="Google" id="ProtNLM"/>
    </source>
</evidence>
<feature type="transmembrane region" description="Helical" evidence="1">
    <location>
        <begin position="107"/>
        <end position="131"/>
    </location>
</feature>
<proteinExistence type="predicted"/>
<protein>
    <recommendedName>
        <fullName evidence="4">DUF5673 domain-containing protein</fullName>
    </recommendedName>
</protein>
<keyword evidence="3" id="KW-1185">Reference proteome</keyword>